<evidence type="ECO:0000256" key="1">
    <source>
        <dbReference type="PROSITE-ProRule" id="PRU00042"/>
    </source>
</evidence>
<dbReference type="InterPro" id="IPR013087">
    <property type="entry name" value="Znf_C2H2_type"/>
</dbReference>
<feature type="domain" description="C2H2-type" evidence="3">
    <location>
        <begin position="92"/>
        <end position="119"/>
    </location>
</feature>
<dbReference type="GO" id="GO:0008270">
    <property type="term" value="F:zinc ion binding"/>
    <property type="evidence" value="ECO:0007669"/>
    <property type="project" value="UniProtKB-KW"/>
</dbReference>
<keyword evidence="1" id="KW-0863">Zinc-finger</keyword>
<evidence type="ECO:0000259" key="3">
    <source>
        <dbReference type="PROSITE" id="PS50157"/>
    </source>
</evidence>
<keyword evidence="1" id="KW-0862">Zinc</keyword>
<sequence length="119" mass="13534">MTNLPWGQAQAESNKPDLRQPPATPARRRSSCRQRANINTTQLETLALDRSAWQVTCATAVSQIHQTNQDRRSERRTQRHQRAVGIPLVSGFPCAICGRVCGSRIGLNAHEKWHQRQRR</sequence>
<accession>A0A9Q1J548</accession>
<organism evidence="4 5">
    <name type="scientific">Synaphobranchus kaupii</name>
    <name type="common">Kaup's arrowtooth eel</name>
    <dbReference type="NCBI Taxonomy" id="118154"/>
    <lineage>
        <taxon>Eukaryota</taxon>
        <taxon>Metazoa</taxon>
        <taxon>Chordata</taxon>
        <taxon>Craniata</taxon>
        <taxon>Vertebrata</taxon>
        <taxon>Euteleostomi</taxon>
        <taxon>Actinopterygii</taxon>
        <taxon>Neopterygii</taxon>
        <taxon>Teleostei</taxon>
        <taxon>Anguilliformes</taxon>
        <taxon>Synaphobranchidae</taxon>
        <taxon>Synaphobranchus</taxon>
    </lineage>
</organism>
<dbReference type="PROSITE" id="PS00028">
    <property type="entry name" value="ZINC_FINGER_C2H2_1"/>
    <property type="match status" value="1"/>
</dbReference>
<keyword evidence="1" id="KW-0479">Metal-binding</keyword>
<dbReference type="Proteomes" id="UP001152622">
    <property type="component" value="Chromosome 3"/>
</dbReference>
<evidence type="ECO:0000256" key="2">
    <source>
        <dbReference type="SAM" id="MobiDB-lite"/>
    </source>
</evidence>
<dbReference type="AlphaFoldDB" id="A0A9Q1J548"/>
<reference evidence="4" key="1">
    <citation type="journal article" date="2023" name="Science">
        <title>Genome structures resolve the early diversification of teleost fishes.</title>
        <authorList>
            <person name="Parey E."/>
            <person name="Louis A."/>
            <person name="Montfort J."/>
            <person name="Bouchez O."/>
            <person name="Roques C."/>
            <person name="Iampietro C."/>
            <person name="Lluch J."/>
            <person name="Castinel A."/>
            <person name="Donnadieu C."/>
            <person name="Desvignes T."/>
            <person name="Floi Bucao C."/>
            <person name="Jouanno E."/>
            <person name="Wen M."/>
            <person name="Mejri S."/>
            <person name="Dirks R."/>
            <person name="Jansen H."/>
            <person name="Henkel C."/>
            <person name="Chen W.J."/>
            <person name="Zahm M."/>
            <person name="Cabau C."/>
            <person name="Klopp C."/>
            <person name="Thompson A.W."/>
            <person name="Robinson-Rechavi M."/>
            <person name="Braasch I."/>
            <person name="Lecointre G."/>
            <person name="Bobe J."/>
            <person name="Postlethwait J.H."/>
            <person name="Berthelot C."/>
            <person name="Roest Crollius H."/>
            <person name="Guiguen Y."/>
        </authorList>
    </citation>
    <scope>NUCLEOTIDE SEQUENCE</scope>
    <source>
        <strain evidence="4">WJC10195</strain>
    </source>
</reference>
<evidence type="ECO:0000313" key="5">
    <source>
        <dbReference type="Proteomes" id="UP001152622"/>
    </source>
</evidence>
<name>A0A9Q1J548_SYNKA</name>
<proteinExistence type="predicted"/>
<evidence type="ECO:0000313" key="4">
    <source>
        <dbReference type="EMBL" id="KAJ8369930.1"/>
    </source>
</evidence>
<feature type="compositionally biased region" description="Polar residues" evidence="2">
    <location>
        <begin position="1"/>
        <end position="13"/>
    </location>
</feature>
<gene>
    <name evidence="4" type="ORF">SKAU_G00099580</name>
</gene>
<feature type="region of interest" description="Disordered" evidence="2">
    <location>
        <begin position="1"/>
        <end position="36"/>
    </location>
</feature>
<protein>
    <recommendedName>
        <fullName evidence="3">C2H2-type domain-containing protein</fullName>
    </recommendedName>
</protein>
<dbReference type="PROSITE" id="PS50157">
    <property type="entry name" value="ZINC_FINGER_C2H2_2"/>
    <property type="match status" value="1"/>
</dbReference>
<comment type="caution">
    <text evidence="4">The sequence shown here is derived from an EMBL/GenBank/DDBJ whole genome shotgun (WGS) entry which is preliminary data.</text>
</comment>
<keyword evidence="5" id="KW-1185">Reference proteome</keyword>
<dbReference type="EMBL" id="JAINUF010000003">
    <property type="protein sequence ID" value="KAJ8369930.1"/>
    <property type="molecule type" value="Genomic_DNA"/>
</dbReference>